<evidence type="ECO:0000313" key="3">
    <source>
        <dbReference type="EMBL" id="MCH92717.1"/>
    </source>
</evidence>
<reference evidence="3 4" key="1">
    <citation type="journal article" date="2018" name="Front. Plant Sci.">
        <title>Red Clover (Trifolium pratense) and Zigzag Clover (T. medium) - A Picture of Genomic Similarities and Differences.</title>
        <authorList>
            <person name="Dluhosova J."/>
            <person name="Istvanek J."/>
            <person name="Nedelnik J."/>
            <person name="Repkova J."/>
        </authorList>
    </citation>
    <scope>NUCLEOTIDE SEQUENCE [LARGE SCALE GENOMIC DNA]</scope>
    <source>
        <strain evidence="4">cv. 10/8</strain>
        <tissue evidence="3">Leaf</tissue>
    </source>
</reference>
<feature type="domain" description="Retrotransposon gag" evidence="2">
    <location>
        <begin position="57"/>
        <end position="111"/>
    </location>
</feature>
<accession>A0A392MYU7</accession>
<organism evidence="3 4">
    <name type="scientific">Trifolium medium</name>
    <dbReference type="NCBI Taxonomy" id="97028"/>
    <lineage>
        <taxon>Eukaryota</taxon>
        <taxon>Viridiplantae</taxon>
        <taxon>Streptophyta</taxon>
        <taxon>Embryophyta</taxon>
        <taxon>Tracheophyta</taxon>
        <taxon>Spermatophyta</taxon>
        <taxon>Magnoliopsida</taxon>
        <taxon>eudicotyledons</taxon>
        <taxon>Gunneridae</taxon>
        <taxon>Pentapetalae</taxon>
        <taxon>rosids</taxon>
        <taxon>fabids</taxon>
        <taxon>Fabales</taxon>
        <taxon>Fabaceae</taxon>
        <taxon>Papilionoideae</taxon>
        <taxon>50 kb inversion clade</taxon>
        <taxon>NPAAA clade</taxon>
        <taxon>Hologalegina</taxon>
        <taxon>IRL clade</taxon>
        <taxon>Trifolieae</taxon>
        <taxon>Trifolium</taxon>
    </lineage>
</organism>
<evidence type="ECO:0000256" key="1">
    <source>
        <dbReference type="SAM" id="MobiDB-lite"/>
    </source>
</evidence>
<feature type="region of interest" description="Disordered" evidence="1">
    <location>
        <begin position="192"/>
        <end position="214"/>
    </location>
</feature>
<name>A0A392MYU7_9FABA</name>
<proteinExistence type="predicted"/>
<evidence type="ECO:0000313" key="4">
    <source>
        <dbReference type="Proteomes" id="UP000265520"/>
    </source>
</evidence>
<sequence>MMKAIIMKNKLRFLDGSCPMPDPFDPTFEPWVRCNNLVLSWLINSVVPAISQSLVYTDDASQAWSDLKACFSRADRVRVSSLRRDLYALRQGSFSVTEYFTKLKGLWEELELSRPIPNCSCPVPCTCEAMRNAKKFRDGTVVGKSHGSSSINNIECEEMDTKSIVDNDNRVASFSSEEYQALMALLKSSKSAAPSHQVNSFSTHIASSSSNDKQ</sequence>
<dbReference type="PANTHER" id="PTHR37610:SF97">
    <property type="entry name" value="RETROTRANSPOSON GAG DOMAIN-CONTAINING PROTEIN"/>
    <property type="match status" value="1"/>
</dbReference>
<dbReference type="Pfam" id="PF03732">
    <property type="entry name" value="Retrotrans_gag"/>
    <property type="match status" value="1"/>
</dbReference>
<dbReference type="PANTHER" id="PTHR37610">
    <property type="entry name" value="CCHC-TYPE DOMAIN-CONTAINING PROTEIN"/>
    <property type="match status" value="1"/>
</dbReference>
<comment type="caution">
    <text evidence="3">The sequence shown here is derived from an EMBL/GenBank/DDBJ whole genome shotgun (WGS) entry which is preliminary data.</text>
</comment>
<feature type="non-terminal residue" evidence="3">
    <location>
        <position position="214"/>
    </location>
</feature>
<dbReference type="InterPro" id="IPR005162">
    <property type="entry name" value="Retrotrans_gag_dom"/>
</dbReference>
<dbReference type="AlphaFoldDB" id="A0A392MYU7"/>
<dbReference type="EMBL" id="LXQA010023285">
    <property type="protein sequence ID" value="MCH92717.1"/>
    <property type="molecule type" value="Genomic_DNA"/>
</dbReference>
<keyword evidence="4" id="KW-1185">Reference proteome</keyword>
<dbReference type="Proteomes" id="UP000265520">
    <property type="component" value="Unassembled WGS sequence"/>
</dbReference>
<protein>
    <submittedName>
        <fullName evidence="3">Retrovirus-related pol polyprotein from transposon TNT 1-94</fullName>
    </submittedName>
</protein>
<evidence type="ECO:0000259" key="2">
    <source>
        <dbReference type="Pfam" id="PF03732"/>
    </source>
</evidence>
<feature type="compositionally biased region" description="Polar residues" evidence="1">
    <location>
        <begin position="196"/>
        <end position="214"/>
    </location>
</feature>